<dbReference type="AlphaFoldDB" id="A0A4R2KNC6"/>
<dbReference type="EMBL" id="SLWX01000007">
    <property type="protein sequence ID" value="TCO75661.1"/>
    <property type="molecule type" value="Genomic_DNA"/>
</dbReference>
<dbReference type="PROSITE" id="PS51257">
    <property type="entry name" value="PROKAR_LIPOPROTEIN"/>
    <property type="match status" value="1"/>
</dbReference>
<sequence>MMRGWPNVMVICLCVALLSACSSAPTSRSARAPAPVDATWPDPVAETALKRAGTSAKQPLLDVAVLVFDTGLDTVRQDDVDAVFAEVRKAESLFIPVQLRRALEESGHWGVVRVVPERPDSAALIVSGKILHADGRDLVLSVMATDAAGREWLSRTYRGRTTADDYPVADGRDPFASVYHQIANDLHAVRSGSDAAAVAALPDIALMRFAERLAPAVFSDYLERNASGRVALTGFPAEGDTMLQRVRRLQRQENLFIDTVDEQYRVLVEDFAPTYHLWREYSRELVVYEEDYVARQSQREIQSRRGTFSAMQQTYNTFRRAKVHEQDLYELATGFDNEVTATVVDVDDRIFRLQGSLREQFVEWRSLLERIFALEAGPTS</sequence>
<gene>
    <name evidence="2" type="ORF">EV688_10779</name>
</gene>
<dbReference type="OrthoDB" id="5487683at2"/>
<feature type="signal peptide" evidence="1">
    <location>
        <begin position="1"/>
        <end position="24"/>
    </location>
</feature>
<feature type="chain" id="PRO_5020241040" evidence="1">
    <location>
        <begin position="25"/>
        <end position="380"/>
    </location>
</feature>
<evidence type="ECO:0000313" key="2">
    <source>
        <dbReference type="EMBL" id="TCO75661.1"/>
    </source>
</evidence>
<proteinExistence type="predicted"/>
<reference evidence="2 3" key="1">
    <citation type="submission" date="2019-03" db="EMBL/GenBank/DDBJ databases">
        <title>Genomic Encyclopedia of Type Strains, Phase IV (KMG-IV): sequencing the most valuable type-strain genomes for metagenomic binning, comparative biology and taxonomic classification.</title>
        <authorList>
            <person name="Goeker M."/>
        </authorList>
    </citation>
    <scope>NUCLEOTIDE SEQUENCE [LARGE SCALE GENOMIC DNA]</scope>
    <source>
        <strain evidence="2 3">DSM 23344</strain>
    </source>
</reference>
<evidence type="ECO:0000313" key="3">
    <source>
        <dbReference type="Proteomes" id="UP000294980"/>
    </source>
</evidence>
<name>A0A4R2KNC6_9GAMM</name>
<keyword evidence="3" id="KW-1185">Reference proteome</keyword>
<keyword evidence="1" id="KW-0732">Signal</keyword>
<comment type="caution">
    <text evidence="2">The sequence shown here is derived from an EMBL/GenBank/DDBJ whole genome shotgun (WGS) entry which is preliminary data.</text>
</comment>
<dbReference type="Proteomes" id="UP000294980">
    <property type="component" value="Unassembled WGS sequence"/>
</dbReference>
<organism evidence="2 3">
    <name type="scientific">Chromatocurvus halotolerans</name>
    <dbReference type="NCBI Taxonomy" id="1132028"/>
    <lineage>
        <taxon>Bacteria</taxon>
        <taxon>Pseudomonadati</taxon>
        <taxon>Pseudomonadota</taxon>
        <taxon>Gammaproteobacteria</taxon>
        <taxon>Cellvibrionales</taxon>
        <taxon>Halieaceae</taxon>
        <taxon>Chromatocurvus</taxon>
    </lineage>
</organism>
<evidence type="ECO:0000256" key="1">
    <source>
        <dbReference type="SAM" id="SignalP"/>
    </source>
</evidence>
<dbReference type="RefSeq" id="WP_117317705.1">
    <property type="nucleotide sequence ID" value="NZ_QQSW01000009.1"/>
</dbReference>
<protein>
    <submittedName>
        <fullName evidence="2">Uncharacterized protein</fullName>
    </submittedName>
</protein>
<accession>A0A4R2KNC6</accession>